<comment type="similarity">
    <text evidence="1">Belongs to the peptidase C19 family.</text>
</comment>
<dbReference type="SUPFAM" id="SSF54001">
    <property type="entry name" value="Cysteine proteinases"/>
    <property type="match status" value="1"/>
</dbReference>
<organism evidence="8">
    <name type="scientific">Timema monikensis</name>
    <dbReference type="NCBI Taxonomy" id="170555"/>
    <lineage>
        <taxon>Eukaryota</taxon>
        <taxon>Metazoa</taxon>
        <taxon>Ecdysozoa</taxon>
        <taxon>Arthropoda</taxon>
        <taxon>Hexapoda</taxon>
        <taxon>Insecta</taxon>
        <taxon>Pterygota</taxon>
        <taxon>Neoptera</taxon>
        <taxon>Polyneoptera</taxon>
        <taxon>Phasmatodea</taxon>
        <taxon>Timematodea</taxon>
        <taxon>Timematoidea</taxon>
        <taxon>Timematidae</taxon>
        <taxon>Timema</taxon>
    </lineage>
</organism>
<reference evidence="8" key="1">
    <citation type="submission" date="2020-11" db="EMBL/GenBank/DDBJ databases">
        <authorList>
            <person name="Tran Van P."/>
        </authorList>
    </citation>
    <scope>NUCLEOTIDE SEQUENCE</scope>
</reference>
<dbReference type="InterPro" id="IPR050164">
    <property type="entry name" value="Peptidase_C19"/>
</dbReference>
<dbReference type="GO" id="GO:0005634">
    <property type="term" value="C:nucleus"/>
    <property type="evidence" value="ECO:0007669"/>
    <property type="project" value="TreeGrafter"/>
</dbReference>
<evidence type="ECO:0000313" key="8">
    <source>
        <dbReference type="EMBL" id="CAD7425912.1"/>
    </source>
</evidence>
<evidence type="ECO:0000256" key="5">
    <source>
        <dbReference type="SAM" id="MobiDB-lite"/>
    </source>
</evidence>
<evidence type="ECO:0000256" key="1">
    <source>
        <dbReference type="ARBA" id="ARBA00009085"/>
    </source>
</evidence>
<evidence type="ECO:0000256" key="3">
    <source>
        <dbReference type="ARBA" id="ARBA00031500"/>
    </source>
</evidence>
<gene>
    <name evidence="8" type="ORF">TMSB3V08_LOCUS2814</name>
</gene>
<dbReference type="PANTHER" id="PTHR24006:SF644">
    <property type="entry name" value="UBIQUITIN CARBOXYL-TERMINAL HYDROLASE 7"/>
    <property type="match status" value="1"/>
</dbReference>
<dbReference type="PROSITE" id="PS50235">
    <property type="entry name" value="USP_3"/>
    <property type="match status" value="1"/>
</dbReference>
<name>A0A7R9E255_9NEOP</name>
<protein>
    <recommendedName>
        <fullName evidence="2">Ubiquitin carboxyl-terminal hydrolase 7</fullName>
    </recommendedName>
    <alternativeName>
        <fullName evidence="4">Ubiquitin thioesterase 7</fullName>
    </alternativeName>
    <alternativeName>
        <fullName evidence="3">Ubiquitin-specific-processing protease 7</fullName>
    </alternativeName>
</protein>
<dbReference type="PROSITE" id="PS50144">
    <property type="entry name" value="MATH"/>
    <property type="match status" value="1"/>
</dbReference>
<dbReference type="SMART" id="SM00061">
    <property type="entry name" value="MATH"/>
    <property type="match status" value="1"/>
</dbReference>
<evidence type="ECO:0000259" key="6">
    <source>
        <dbReference type="PROSITE" id="PS50144"/>
    </source>
</evidence>
<proteinExistence type="inferred from homology"/>
<accession>A0A7R9E255</accession>
<dbReference type="Gene3D" id="3.90.70.10">
    <property type="entry name" value="Cysteine proteinases"/>
    <property type="match status" value="1"/>
</dbReference>
<dbReference type="InterPro" id="IPR001394">
    <property type="entry name" value="Peptidase_C19_UCH"/>
</dbReference>
<dbReference type="Pfam" id="PF00443">
    <property type="entry name" value="UCH"/>
    <property type="match status" value="1"/>
</dbReference>
<evidence type="ECO:0000256" key="4">
    <source>
        <dbReference type="ARBA" id="ARBA00031508"/>
    </source>
</evidence>
<dbReference type="GO" id="GO:0031647">
    <property type="term" value="P:regulation of protein stability"/>
    <property type="evidence" value="ECO:0007669"/>
    <property type="project" value="TreeGrafter"/>
</dbReference>
<dbReference type="SUPFAM" id="SSF49599">
    <property type="entry name" value="TRAF domain-like"/>
    <property type="match status" value="1"/>
</dbReference>
<dbReference type="InterPro" id="IPR018200">
    <property type="entry name" value="USP_CS"/>
</dbReference>
<dbReference type="Gene3D" id="2.60.210.10">
    <property type="entry name" value="Apoptosis, Tumor Necrosis Factor Receptor Associated Protein 2, Chain A"/>
    <property type="match status" value="1"/>
</dbReference>
<dbReference type="PROSITE" id="PS00972">
    <property type="entry name" value="USP_1"/>
    <property type="match status" value="1"/>
</dbReference>
<dbReference type="CDD" id="cd03772">
    <property type="entry name" value="MATH_HAUSP"/>
    <property type="match status" value="1"/>
</dbReference>
<dbReference type="InterPro" id="IPR008974">
    <property type="entry name" value="TRAF-like"/>
</dbReference>
<dbReference type="Gene3D" id="2.20.210.10">
    <property type="entry name" value="ubp-family deubiquitinating enzyme superfamily"/>
    <property type="match status" value="1"/>
</dbReference>
<dbReference type="GO" id="GO:0005829">
    <property type="term" value="C:cytosol"/>
    <property type="evidence" value="ECO:0007669"/>
    <property type="project" value="TreeGrafter"/>
</dbReference>
<dbReference type="InterPro" id="IPR002083">
    <property type="entry name" value="MATH/TRAF_dom"/>
</dbReference>
<dbReference type="AlphaFoldDB" id="A0A7R9E255"/>
<dbReference type="FunFam" id="2.60.210.10:FF:000006">
    <property type="entry name" value="Ubiquitin carboxyl-terminal hydrolase 7"/>
    <property type="match status" value="1"/>
</dbReference>
<dbReference type="GO" id="GO:0016579">
    <property type="term" value="P:protein deubiquitination"/>
    <property type="evidence" value="ECO:0007669"/>
    <property type="project" value="InterPro"/>
</dbReference>
<dbReference type="InterPro" id="IPR028889">
    <property type="entry name" value="USP"/>
</dbReference>
<feature type="compositionally biased region" description="Acidic residues" evidence="5">
    <location>
        <begin position="123"/>
        <end position="133"/>
    </location>
</feature>
<dbReference type="GO" id="GO:0004843">
    <property type="term" value="F:cysteine-type deubiquitinase activity"/>
    <property type="evidence" value="ECO:0007669"/>
    <property type="project" value="InterPro"/>
</dbReference>
<sequence>MKTIIWKAGWVKWLTRLGPTARQAQVWEYKVIDNQAVDTRGPTARQTSDESSLRVAQGVKKSADIGRIASKHVKVTVSGKNSYNTGKDRAVTLSLKKARIVNQVPFADNMNRFNERENRANEVEEMDTQDVETVEAPNDAGGGDSGGENRKMNGDTLDQNTIQDAEMEEDESRSETTFSFTVNSFSKLKESVLSPPCFVRNLPWKIMVMPRTSQTQDRQTQRSLGFFLQCNGESESSSWSCYAVAELRLLNHKEDGEPFCRKIQHLFYSKENDWGFSHFMSWQDVLEPDKGYIKDDTITLEVHVVADAPHGVSWDSKKHTGFVGLKNQGATCYMNSLLQTLYFTNQLRKAVYKMPTESDDSSKSVALALQRVFHELQFCDKPVGTKKLTKSFGWETLDSFMQHDVQEFLRVSFIKCKTIDYTSTRVETFYDIQLNVKGKKNIDESFHDYITTEMLDGDNKYDAGEHGLQDAEKGVIFASFPPVLHLHLMRFQYDPITDCSVKFNDRRGPSGGGSCKWLDFVDEEDFVAGVLRLDVTVVEQAGISGAAVPSG</sequence>
<evidence type="ECO:0000256" key="2">
    <source>
        <dbReference type="ARBA" id="ARBA00021393"/>
    </source>
</evidence>
<feature type="domain" description="MATH" evidence="6">
    <location>
        <begin position="175"/>
        <end position="304"/>
    </location>
</feature>
<dbReference type="Pfam" id="PF22486">
    <property type="entry name" value="MATH_2"/>
    <property type="match status" value="1"/>
</dbReference>
<dbReference type="PANTHER" id="PTHR24006">
    <property type="entry name" value="UBIQUITIN CARBOXYL-TERMINAL HYDROLASE"/>
    <property type="match status" value="1"/>
</dbReference>
<feature type="domain" description="USP" evidence="7">
    <location>
        <begin position="323"/>
        <end position="551"/>
    </location>
</feature>
<dbReference type="InterPro" id="IPR038765">
    <property type="entry name" value="Papain-like_cys_pep_sf"/>
</dbReference>
<dbReference type="EMBL" id="OB793063">
    <property type="protein sequence ID" value="CAD7425912.1"/>
    <property type="molecule type" value="Genomic_DNA"/>
</dbReference>
<evidence type="ECO:0000259" key="7">
    <source>
        <dbReference type="PROSITE" id="PS50235"/>
    </source>
</evidence>
<feature type="region of interest" description="Disordered" evidence="5">
    <location>
        <begin position="115"/>
        <end position="156"/>
    </location>
</feature>